<dbReference type="EMBL" id="LHCI01000106">
    <property type="protein sequence ID" value="KOX89416.1"/>
    <property type="molecule type" value="Genomic_DNA"/>
</dbReference>
<organism evidence="1 2">
    <name type="scientific">Thermus aquaticus</name>
    <dbReference type="NCBI Taxonomy" id="271"/>
    <lineage>
        <taxon>Bacteria</taxon>
        <taxon>Thermotogati</taxon>
        <taxon>Deinococcota</taxon>
        <taxon>Deinococci</taxon>
        <taxon>Thermales</taxon>
        <taxon>Thermaceae</taxon>
        <taxon>Thermus</taxon>
    </lineage>
</organism>
<evidence type="ECO:0000313" key="2">
    <source>
        <dbReference type="Proteomes" id="UP000037685"/>
    </source>
</evidence>
<protein>
    <submittedName>
        <fullName evidence="1">Uncharacterized protein</fullName>
    </submittedName>
</protein>
<dbReference type="AlphaFoldDB" id="A0A0N0BLD9"/>
<name>A0A0N0BLD9_THEAQ</name>
<reference evidence="1 2" key="1">
    <citation type="submission" date="2015-07" db="EMBL/GenBank/DDBJ databases">
        <authorList>
            <person name="Noorani M."/>
        </authorList>
    </citation>
    <scope>NUCLEOTIDE SEQUENCE [LARGE SCALE GENOMIC DNA]</scope>
    <source>
        <strain evidence="2">ATCC 25104 / DSM 625 / JCM 10724 / NBRC 103206 / NCIMB 11243 / YT-1</strain>
    </source>
</reference>
<gene>
    <name evidence="1" type="ORF">BVI061214_00577</name>
</gene>
<dbReference type="PATRIC" id="fig|271.14.peg.664"/>
<sequence length="132" mass="15097">MVFRRNPTPPEGNWKPTPEEWRVYTLCDGRRTEEEVVRESGLGEGAYLILANLLKRGLILPVEGPKELCGKLVDLLKTRLGPWAEPFVKRLQACESRETLEEEALRVALKVKLTLDKRAGEELEKAIRALFR</sequence>
<dbReference type="Proteomes" id="UP000037685">
    <property type="component" value="Unassembled WGS sequence"/>
</dbReference>
<evidence type="ECO:0000313" key="1">
    <source>
        <dbReference type="EMBL" id="KOX89416.1"/>
    </source>
</evidence>
<comment type="caution">
    <text evidence="1">The sequence shown here is derived from an EMBL/GenBank/DDBJ whole genome shotgun (WGS) entry which is preliminary data.</text>
</comment>
<dbReference type="RefSeq" id="WP_053767257.1">
    <property type="nucleotide sequence ID" value="NZ_LHCI01000106.1"/>
</dbReference>
<proteinExistence type="predicted"/>
<accession>A0A0N0BLD9</accession>